<gene>
    <name evidence="2" type="ORF">GGX14DRAFT_453289</name>
</gene>
<feature type="region of interest" description="Disordered" evidence="1">
    <location>
        <begin position="282"/>
        <end position="312"/>
    </location>
</feature>
<dbReference type="AlphaFoldDB" id="A0AAD6VCU2"/>
<evidence type="ECO:0000256" key="1">
    <source>
        <dbReference type="SAM" id="MobiDB-lite"/>
    </source>
</evidence>
<comment type="caution">
    <text evidence="2">The sequence shown here is derived from an EMBL/GenBank/DDBJ whole genome shotgun (WGS) entry which is preliminary data.</text>
</comment>
<name>A0AAD6VCU2_9AGAR</name>
<protein>
    <submittedName>
        <fullName evidence="2">Uncharacterized protein</fullName>
    </submittedName>
</protein>
<reference evidence="2" key="1">
    <citation type="submission" date="2023-03" db="EMBL/GenBank/DDBJ databases">
        <title>Massive genome expansion in bonnet fungi (Mycena s.s.) driven by repeated elements and novel gene families across ecological guilds.</title>
        <authorList>
            <consortium name="Lawrence Berkeley National Laboratory"/>
            <person name="Harder C.B."/>
            <person name="Miyauchi S."/>
            <person name="Viragh M."/>
            <person name="Kuo A."/>
            <person name="Thoen E."/>
            <person name="Andreopoulos B."/>
            <person name="Lu D."/>
            <person name="Skrede I."/>
            <person name="Drula E."/>
            <person name="Henrissat B."/>
            <person name="Morin E."/>
            <person name="Kohler A."/>
            <person name="Barry K."/>
            <person name="LaButti K."/>
            <person name="Morin E."/>
            <person name="Salamov A."/>
            <person name="Lipzen A."/>
            <person name="Mereny Z."/>
            <person name="Hegedus B."/>
            <person name="Baldrian P."/>
            <person name="Stursova M."/>
            <person name="Weitz H."/>
            <person name="Taylor A."/>
            <person name="Grigoriev I.V."/>
            <person name="Nagy L.G."/>
            <person name="Martin F."/>
            <person name="Kauserud H."/>
        </authorList>
    </citation>
    <scope>NUCLEOTIDE SEQUENCE</scope>
    <source>
        <strain evidence="2">9144</strain>
    </source>
</reference>
<feature type="non-terminal residue" evidence="2">
    <location>
        <position position="351"/>
    </location>
</feature>
<dbReference type="EMBL" id="JARJCW010000031">
    <property type="protein sequence ID" value="KAJ7209203.1"/>
    <property type="molecule type" value="Genomic_DNA"/>
</dbReference>
<organism evidence="2 3">
    <name type="scientific">Mycena pura</name>
    <dbReference type="NCBI Taxonomy" id="153505"/>
    <lineage>
        <taxon>Eukaryota</taxon>
        <taxon>Fungi</taxon>
        <taxon>Dikarya</taxon>
        <taxon>Basidiomycota</taxon>
        <taxon>Agaricomycotina</taxon>
        <taxon>Agaricomycetes</taxon>
        <taxon>Agaricomycetidae</taxon>
        <taxon>Agaricales</taxon>
        <taxon>Marasmiineae</taxon>
        <taxon>Mycenaceae</taxon>
        <taxon>Mycena</taxon>
    </lineage>
</organism>
<keyword evidence="3" id="KW-1185">Reference proteome</keyword>
<dbReference type="Proteomes" id="UP001219525">
    <property type="component" value="Unassembled WGS sequence"/>
</dbReference>
<proteinExistence type="predicted"/>
<evidence type="ECO:0000313" key="2">
    <source>
        <dbReference type="EMBL" id="KAJ7209203.1"/>
    </source>
</evidence>
<evidence type="ECO:0000313" key="3">
    <source>
        <dbReference type="Proteomes" id="UP001219525"/>
    </source>
</evidence>
<accession>A0AAD6VCU2</accession>
<sequence length="351" mass="38183">MFILPAAAHPGPFDLAPKSFTGAAAWHPWLAPLRLPLLLLATLVVFALVRAILALRRPIPIPVAVVEKLGKAPVAIAEPKADAGAESEAQAPGSKRTLFGFLKWETLPPISLAEALPITLNPPPPPPMRGGHVYRGGRGVGFVRRPEPALSTRPPVEVPRMCLCHLCGSQAHQAYAAVPAIYDTQTPASMAKLIMSRHVRPVLSPWLTLPLFFLPPLSSLILRTTRHAASSFLPLPLLHPTLAPLSSNALPHTPFPWVFRLFRAFPPILFCAFPPISLRTAAPAPSHPPPPAARRQYNTPRNRNRNRNRNIRRNEEYLSACTTYLYTAEGGSGARCVLVDTEVGWGGVGWC</sequence>
<feature type="compositionally biased region" description="Basic residues" evidence="1">
    <location>
        <begin position="302"/>
        <end position="311"/>
    </location>
</feature>